<dbReference type="Pfam" id="PF04954">
    <property type="entry name" value="SIP"/>
    <property type="match status" value="1"/>
</dbReference>
<reference evidence="3" key="1">
    <citation type="submission" date="2020-07" db="EMBL/GenBank/DDBJ databases">
        <title>novel species isolated from the respiratory tract of Marmot.</title>
        <authorList>
            <person name="Zhang G."/>
        </authorList>
    </citation>
    <scope>NUCLEOTIDE SEQUENCE [LARGE SCALE GENOMIC DNA]</scope>
    <source>
        <strain evidence="3">686</strain>
    </source>
</reference>
<protein>
    <submittedName>
        <fullName evidence="2">Siderophore-interacting protein</fullName>
    </submittedName>
</protein>
<dbReference type="InterPro" id="IPR007037">
    <property type="entry name" value="SIP_rossman_dom"/>
</dbReference>
<evidence type="ECO:0000259" key="1">
    <source>
        <dbReference type="PROSITE" id="PS51384"/>
    </source>
</evidence>
<feature type="domain" description="FAD-binding FR-type" evidence="1">
    <location>
        <begin position="3"/>
        <end position="134"/>
    </location>
</feature>
<dbReference type="Gene3D" id="2.40.30.10">
    <property type="entry name" value="Translation factors"/>
    <property type="match status" value="1"/>
</dbReference>
<proteinExistence type="predicted"/>
<dbReference type="InterPro" id="IPR013113">
    <property type="entry name" value="SIP_FAD-bd"/>
</dbReference>
<dbReference type="Pfam" id="PF08021">
    <property type="entry name" value="FAD_binding_9"/>
    <property type="match status" value="1"/>
</dbReference>
<dbReference type="CDD" id="cd06193">
    <property type="entry name" value="siderophore_interacting"/>
    <property type="match status" value="1"/>
</dbReference>
<dbReference type="GO" id="GO:0016491">
    <property type="term" value="F:oxidoreductase activity"/>
    <property type="evidence" value="ECO:0007669"/>
    <property type="project" value="InterPro"/>
</dbReference>
<dbReference type="EMBL" id="CP059491">
    <property type="protein sequence ID" value="QMT03405.1"/>
    <property type="molecule type" value="Genomic_DNA"/>
</dbReference>
<dbReference type="KEGG" id="gji:H1R19_10110"/>
<evidence type="ECO:0000313" key="2">
    <source>
        <dbReference type="EMBL" id="QMT03405.1"/>
    </source>
</evidence>
<dbReference type="Gene3D" id="3.40.50.80">
    <property type="entry name" value="Nucleotide-binding domain of ferredoxin-NADP reductase (FNR) module"/>
    <property type="match status" value="1"/>
</dbReference>
<accession>A0A7D7LU17</accession>
<dbReference type="RefSeq" id="WP_219851329.1">
    <property type="nucleotide sequence ID" value="NZ_CP059491.1"/>
</dbReference>
<dbReference type="InterPro" id="IPR039374">
    <property type="entry name" value="SIP_fam"/>
</dbReference>
<dbReference type="FunFam" id="2.40.30.10:FF:000131">
    <property type="entry name" value="NADPH-dependent ferric siderophore reductase"/>
    <property type="match status" value="1"/>
</dbReference>
<dbReference type="InterPro" id="IPR017938">
    <property type="entry name" value="Riboflavin_synthase-like_b-brl"/>
</dbReference>
<evidence type="ECO:0000313" key="3">
    <source>
        <dbReference type="Proteomes" id="UP000515663"/>
    </source>
</evidence>
<organism evidence="2 3">
    <name type="scientific">Gordonia jinghuaiqii</name>
    <dbReference type="NCBI Taxonomy" id="2758710"/>
    <lineage>
        <taxon>Bacteria</taxon>
        <taxon>Bacillati</taxon>
        <taxon>Actinomycetota</taxon>
        <taxon>Actinomycetes</taxon>
        <taxon>Mycobacteriales</taxon>
        <taxon>Gordoniaceae</taxon>
        <taxon>Gordonia</taxon>
    </lineage>
</organism>
<gene>
    <name evidence="2" type="ORF">H1R19_10110</name>
</gene>
<dbReference type="SUPFAM" id="SSF63380">
    <property type="entry name" value="Riboflavin synthase domain-like"/>
    <property type="match status" value="1"/>
</dbReference>
<sequence length="288" mass="31288">MAKRLNTMTVLRRERLTPHFVRLYLGGEGFDDFRPAVGKSGEPDTDMYVKFVFAPDGVTYAEPFDLQEIRAAEPPDRQPVLRTYTVRRVDEQAREIAVDFVVHGTEGIAGPWAESVQPGETVRFIGPGSGYRPRADAPWHLLASDEAGLPAVAVALEALPADAVAKVFIEVAGPEDELPLAAPAGADIVWVHRGGPAGEVDESVAGDNAPLIAAVRDAEWLEGEPQVFIHGEAQAVMHNLRAYIRKERGVSAANASISGYWRRGRTEEGFRKWKADLRAAEEGVGAKG</sequence>
<dbReference type="AlphaFoldDB" id="A0A7D7LU17"/>
<keyword evidence="3" id="KW-1185">Reference proteome</keyword>
<dbReference type="PANTHER" id="PTHR30157:SF0">
    <property type="entry name" value="NADPH-DEPENDENT FERRIC-CHELATE REDUCTASE"/>
    <property type="match status" value="1"/>
</dbReference>
<dbReference type="InterPro" id="IPR017927">
    <property type="entry name" value="FAD-bd_FR_type"/>
</dbReference>
<name>A0A7D7LU17_9ACTN</name>
<dbReference type="InterPro" id="IPR039261">
    <property type="entry name" value="FNR_nucleotide-bd"/>
</dbReference>
<dbReference type="PANTHER" id="PTHR30157">
    <property type="entry name" value="FERRIC REDUCTASE, NADPH-DEPENDENT"/>
    <property type="match status" value="1"/>
</dbReference>
<dbReference type="Proteomes" id="UP000515663">
    <property type="component" value="Chromosome"/>
</dbReference>
<dbReference type="PROSITE" id="PS51384">
    <property type="entry name" value="FAD_FR"/>
    <property type="match status" value="1"/>
</dbReference>